<comment type="caution">
    <text evidence="5">The sequence shown here is derived from an EMBL/GenBank/DDBJ whole genome shotgun (WGS) entry which is preliminary data.</text>
</comment>
<dbReference type="InterPro" id="IPR031100">
    <property type="entry name" value="LOG_fam"/>
</dbReference>
<proteinExistence type="predicted"/>
<dbReference type="PANTHER" id="PTHR43393:SF3">
    <property type="entry name" value="LYSINE DECARBOXYLASE-LIKE PROTEIN"/>
    <property type="match status" value="1"/>
</dbReference>
<evidence type="ECO:0000313" key="5">
    <source>
        <dbReference type="EMBL" id="MYM57118.1"/>
    </source>
</evidence>
<dbReference type="PANTHER" id="PTHR43393">
    <property type="entry name" value="CYTOKININ RIBOSIDE 5'-MONOPHOSPHATE PHOSPHORIBOHYDROLASE"/>
    <property type="match status" value="1"/>
</dbReference>
<accession>A0A6L8LM50</accession>
<evidence type="ECO:0000256" key="4">
    <source>
        <dbReference type="SAM" id="MobiDB-lite"/>
    </source>
</evidence>
<dbReference type="Pfam" id="PF03641">
    <property type="entry name" value="Lysine_decarbox"/>
    <property type="match status" value="1"/>
</dbReference>
<dbReference type="InterPro" id="IPR052341">
    <property type="entry name" value="LOG_family_nucleotidases"/>
</dbReference>
<dbReference type="EC" id="3.2.2.4" evidence="2"/>
<evidence type="ECO:0000256" key="1">
    <source>
        <dbReference type="ARBA" id="ARBA00000274"/>
    </source>
</evidence>
<evidence type="ECO:0000256" key="2">
    <source>
        <dbReference type="ARBA" id="ARBA00011985"/>
    </source>
</evidence>
<evidence type="ECO:0000313" key="6">
    <source>
        <dbReference type="Proteomes" id="UP000479043"/>
    </source>
</evidence>
<reference evidence="5 6" key="1">
    <citation type="submission" date="2020-01" db="EMBL/GenBank/DDBJ databases">
        <authorList>
            <person name="Chen S."/>
        </authorList>
    </citation>
    <scope>NUCLEOTIDE SEQUENCE [LARGE SCALE GENOMIC DNA]</scope>
    <source>
        <strain evidence="5 6">GS-10</strain>
    </source>
</reference>
<dbReference type="AlphaFoldDB" id="A0A6L8LM50"/>
<dbReference type="NCBIfam" id="TIGR00730">
    <property type="entry name" value="Rossman fold protein, TIGR00730 family"/>
    <property type="match status" value="1"/>
</dbReference>
<dbReference type="GO" id="GO:0009691">
    <property type="term" value="P:cytokinin biosynthetic process"/>
    <property type="evidence" value="ECO:0007669"/>
    <property type="project" value="InterPro"/>
</dbReference>
<dbReference type="RefSeq" id="WP_160975028.1">
    <property type="nucleotide sequence ID" value="NZ_WWEN01000009.1"/>
</dbReference>
<dbReference type="SUPFAM" id="SSF102405">
    <property type="entry name" value="MCP/YpsA-like"/>
    <property type="match status" value="1"/>
</dbReference>
<dbReference type="Proteomes" id="UP000479043">
    <property type="component" value="Unassembled WGS sequence"/>
</dbReference>
<comment type="catalytic activity">
    <reaction evidence="1">
        <text>AMP + H2O = D-ribose 5-phosphate + adenine</text>
        <dbReference type="Rhea" id="RHEA:20129"/>
        <dbReference type="ChEBI" id="CHEBI:15377"/>
        <dbReference type="ChEBI" id="CHEBI:16708"/>
        <dbReference type="ChEBI" id="CHEBI:78346"/>
        <dbReference type="ChEBI" id="CHEBI:456215"/>
        <dbReference type="EC" id="3.2.2.4"/>
    </reaction>
</comment>
<feature type="region of interest" description="Disordered" evidence="4">
    <location>
        <begin position="1"/>
        <end position="32"/>
    </location>
</feature>
<name>A0A6L8LM50_9RHOB</name>
<dbReference type="Gene3D" id="3.40.50.450">
    <property type="match status" value="1"/>
</dbReference>
<gene>
    <name evidence="5" type="ORF">GR167_17510</name>
</gene>
<sequence>MPLSRQKPAPAHPKQRQVELPWTTPKPDIEDPRASGLIGAILQSPEYRQADEDVAFLQRDDTRGVRLQLDYQKAETLFEEHGIAHSIVVFGSTRIPEPRAARQKVADLETALSAAPGDKAIAQRLAIARRVLDKSRYYEIAQEFGQIVGRAEGEMGNKLAVITGGGPGLMEAANRGAHDVDACTVGLNINLPHEQYPNPYLTPGLCFRFHYFAMRKLHFLLRARALVVFPGGFGTMDELFETLTLIQTRKIPPVPVVLVGRSYWQRAFDPEFLVEEGVIDPEDRDLFWYAETADEIWDDIRNWYARSGKTLT</sequence>
<dbReference type="GO" id="GO:0005829">
    <property type="term" value="C:cytosol"/>
    <property type="evidence" value="ECO:0007669"/>
    <property type="project" value="TreeGrafter"/>
</dbReference>
<evidence type="ECO:0000256" key="3">
    <source>
        <dbReference type="ARBA" id="ARBA00031983"/>
    </source>
</evidence>
<keyword evidence="6" id="KW-1185">Reference proteome</keyword>
<dbReference type="GO" id="GO:0008714">
    <property type="term" value="F:AMP nucleosidase activity"/>
    <property type="evidence" value="ECO:0007669"/>
    <property type="project" value="UniProtKB-EC"/>
</dbReference>
<protein>
    <recommendedName>
        <fullName evidence="3">AMP nucleosidase</fullName>
        <ecNumber evidence="2">3.2.2.4</ecNumber>
    </recommendedName>
    <alternativeName>
        <fullName evidence="3">AMP nucleosidase</fullName>
    </alternativeName>
</protein>
<organism evidence="5 6">
    <name type="scientific">Thalassovita mangrovi</name>
    <dbReference type="NCBI Taxonomy" id="2692236"/>
    <lineage>
        <taxon>Bacteria</taxon>
        <taxon>Pseudomonadati</taxon>
        <taxon>Pseudomonadota</taxon>
        <taxon>Alphaproteobacteria</taxon>
        <taxon>Rhodobacterales</taxon>
        <taxon>Roseobacteraceae</taxon>
        <taxon>Thalassovita</taxon>
    </lineage>
</organism>
<dbReference type="EMBL" id="WWEN01000009">
    <property type="protein sequence ID" value="MYM57118.1"/>
    <property type="molecule type" value="Genomic_DNA"/>
</dbReference>
<dbReference type="InterPro" id="IPR005269">
    <property type="entry name" value="LOG"/>
</dbReference>